<evidence type="ECO:0000259" key="1">
    <source>
        <dbReference type="Pfam" id="PF13403"/>
    </source>
</evidence>
<dbReference type="SUPFAM" id="SSF51294">
    <property type="entry name" value="Hedgehog/intein (Hint) domain"/>
    <property type="match status" value="1"/>
</dbReference>
<sequence>MIDTPEGPRDVASLKAGDLVITVDRGAQPLRWIGKTTVLVADEAHLRPVRIAAGALGEGQPHADLEVSPQHRILVRSAIARRMFGAEEVLVAARHLASLPGIEIREDLGEVTYFHLLFDQHELVISNGAATESLYVGPHALMAVPEAAREEILTLFPALADGGCDVWSAPVRQFVPGRRGRQLALRHVNNSKPVLGQMAGNVP</sequence>
<gene>
    <name evidence="2" type="ORF">JHX87_01360</name>
</gene>
<reference evidence="2 3" key="1">
    <citation type="submission" date="2021-01" db="EMBL/GenBank/DDBJ databases">
        <title>Biogeographic distribution of Paracoccus.</title>
        <authorList>
            <person name="Hollensteiner J."/>
            <person name="Leineberger J."/>
            <person name="Brinkhoff T."/>
            <person name="Daniel R."/>
        </authorList>
    </citation>
    <scope>NUCLEOTIDE SEQUENCE [LARGE SCALE GENOMIC DNA]</scope>
    <source>
        <strain evidence="2 3">KCTC 22803</strain>
    </source>
</reference>
<proteinExistence type="predicted"/>
<dbReference type="Pfam" id="PF13403">
    <property type="entry name" value="Hint_2"/>
    <property type="match status" value="1"/>
</dbReference>
<accession>A0ABY7SPE6</accession>
<dbReference type="Proteomes" id="UP001219349">
    <property type="component" value="Chromosome"/>
</dbReference>
<dbReference type="InterPro" id="IPR036844">
    <property type="entry name" value="Hint_dom_sf"/>
</dbReference>
<dbReference type="EMBL" id="CP067136">
    <property type="protein sequence ID" value="WCR08910.1"/>
    <property type="molecule type" value="Genomic_DNA"/>
</dbReference>
<feature type="domain" description="Hedgehog/Intein (Hint)" evidence="1">
    <location>
        <begin position="1"/>
        <end position="137"/>
    </location>
</feature>
<name>A0ABY7SPE6_9RHOB</name>
<evidence type="ECO:0000313" key="3">
    <source>
        <dbReference type="Proteomes" id="UP001219349"/>
    </source>
</evidence>
<keyword evidence="3" id="KW-1185">Reference proteome</keyword>
<protein>
    <submittedName>
        <fullName evidence="2">Hint domain-containing protein</fullName>
    </submittedName>
</protein>
<organism evidence="2 3">
    <name type="scientific">Paracoccus fistulariae</name>
    <dbReference type="NCBI Taxonomy" id="658446"/>
    <lineage>
        <taxon>Bacteria</taxon>
        <taxon>Pseudomonadati</taxon>
        <taxon>Pseudomonadota</taxon>
        <taxon>Alphaproteobacteria</taxon>
        <taxon>Rhodobacterales</taxon>
        <taxon>Paracoccaceae</taxon>
        <taxon>Paracoccus</taxon>
    </lineage>
</organism>
<dbReference type="InterPro" id="IPR028992">
    <property type="entry name" value="Hedgehog/Intein_dom"/>
</dbReference>
<evidence type="ECO:0000313" key="2">
    <source>
        <dbReference type="EMBL" id="WCR08910.1"/>
    </source>
</evidence>